<name>A0A7W6BC09_9HYPH</name>
<evidence type="ECO:0000313" key="1">
    <source>
        <dbReference type="EMBL" id="MBB3919587.1"/>
    </source>
</evidence>
<protein>
    <submittedName>
        <fullName evidence="1">Uncharacterized protein</fullName>
    </submittedName>
</protein>
<dbReference type="Proteomes" id="UP000545490">
    <property type="component" value="Unassembled WGS sequence"/>
</dbReference>
<reference evidence="1 2" key="1">
    <citation type="submission" date="2020-08" db="EMBL/GenBank/DDBJ databases">
        <title>Genomic Encyclopedia of Type Strains, Phase IV (KMG-IV): sequencing the most valuable type-strain genomes for metagenomic binning, comparative biology and taxonomic classification.</title>
        <authorList>
            <person name="Goeker M."/>
        </authorList>
    </citation>
    <scope>NUCLEOTIDE SEQUENCE [LARGE SCALE GENOMIC DNA]</scope>
    <source>
        <strain evidence="1 2">DSM 19331</strain>
    </source>
</reference>
<dbReference type="AlphaFoldDB" id="A0A7W6BC09"/>
<proteinExistence type="predicted"/>
<comment type="caution">
    <text evidence="1">The sequence shown here is derived from an EMBL/GenBank/DDBJ whole genome shotgun (WGS) entry which is preliminary data.</text>
</comment>
<sequence>MGSYYAQPLELGIGGELRLAPHFAGLMVTASQIG</sequence>
<dbReference type="EMBL" id="JACIDG010000030">
    <property type="protein sequence ID" value="MBB3919587.1"/>
    <property type="molecule type" value="Genomic_DNA"/>
</dbReference>
<gene>
    <name evidence="1" type="ORF">GGQ65_006933</name>
</gene>
<organism evidence="1 2">
    <name type="scientific">Rhizobium fabae</name>
    <dbReference type="NCBI Taxonomy" id="573179"/>
    <lineage>
        <taxon>Bacteria</taxon>
        <taxon>Pseudomonadati</taxon>
        <taxon>Pseudomonadota</taxon>
        <taxon>Alphaproteobacteria</taxon>
        <taxon>Hyphomicrobiales</taxon>
        <taxon>Rhizobiaceae</taxon>
        <taxon>Rhizobium/Agrobacterium group</taxon>
        <taxon>Rhizobium</taxon>
    </lineage>
</organism>
<evidence type="ECO:0000313" key="2">
    <source>
        <dbReference type="Proteomes" id="UP000545490"/>
    </source>
</evidence>
<accession>A0A7W6BC09</accession>